<gene>
    <name evidence="1" type="ORF">HUJ06_011187</name>
</gene>
<evidence type="ECO:0000313" key="1">
    <source>
        <dbReference type="EMBL" id="DAD32336.1"/>
    </source>
</evidence>
<proteinExistence type="predicted"/>
<evidence type="ECO:0000313" key="2">
    <source>
        <dbReference type="Proteomes" id="UP000607653"/>
    </source>
</evidence>
<dbReference type="Proteomes" id="UP000607653">
    <property type="component" value="Unassembled WGS sequence"/>
</dbReference>
<sequence length="20" mass="2334">MKIQERSIIEFAEKKVAITV</sequence>
<accession>A0A822YN64</accession>
<organism evidence="1 2">
    <name type="scientific">Nelumbo nucifera</name>
    <name type="common">Sacred lotus</name>
    <dbReference type="NCBI Taxonomy" id="4432"/>
    <lineage>
        <taxon>Eukaryota</taxon>
        <taxon>Viridiplantae</taxon>
        <taxon>Streptophyta</taxon>
        <taxon>Embryophyta</taxon>
        <taxon>Tracheophyta</taxon>
        <taxon>Spermatophyta</taxon>
        <taxon>Magnoliopsida</taxon>
        <taxon>Proteales</taxon>
        <taxon>Nelumbonaceae</taxon>
        <taxon>Nelumbo</taxon>
    </lineage>
</organism>
<dbReference type="EMBL" id="DUZY01000003">
    <property type="protein sequence ID" value="DAD32336.1"/>
    <property type="molecule type" value="Genomic_DNA"/>
</dbReference>
<dbReference type="AlphaFoldDB" id="A0A822YN64"/>
<protein>
    <submittedName>
        <fullName evidence="1">Uncharacterized protein</fullName>
    </submittedName>
</protein>
<reference evidence="1 2" key="1">
    <citation type="journal article" date="2020" name="Mol. Biol. Evol.">
        <title>Distinct Expression and Methylation Patterns for Genes with Different Fates following a Single Whole-Genome Duplication in Flowering Plants.</title>
        <authorList>
            <person name="Shi T."/>
            <person name="Rahmani R.S."/>
            <person name="Gugger P.F."/>
            <person name="Wang M."/>
            <person name="Li H."/>
            <person name="Zhang Y."/>
            <person name="Li Z."/>
            <person name="Wang Q."/>
            <person name="Van de Peer Y."/>
            <person name="Marchal K."/>
            <person name="Chen J."/>
        </authorList>
    </citation>
    <scope>NUCLEOTIDE SEQUENCE [LARGE SCALE GENOMIC DNA]</scope>
    <source>
        <tissue evidence="1">Leaf</tissue>
    </source>
</reference>
<name>A0A822YN64_NELNU</name>
<keyword evidence="2" id="KW-1185">Reference proteome</keyword>
<comment type="caution">
    <text evidence="1">The sequence shown here is derived from an EMBL/GenBank/DDBJ whole genome shotgun (WGS) entry which is preliminary data.</text>
</comment>